<evidence type="ECO:0000256" key="2">
    <source>
        <dbReference type="SAM" id="Phobius"/>
    </source>
</evidence>
<sequence>MGGGQSRANSRLPRSLPGDSRGIGGAVLSSGQVRTANNSGNELGLAVGLSVLFTFLVAFILGVFARPCIDALWRKVCGKKNASSQPGSVSSAGQGPHDNQAYSDEEDDPETVSHRERRVTFSTPDNQEQSRVDYYDTLASGHLQNLPHTRHQSGEARGRNSLDDRRIAANSEPTLSQEFEHIPDDNELGERRSLSSSSDEEQDNSTRKQKKSRKASSSQPIEDSIQQKSDSAFTNRSPQLNNTKLMEQDQSIDSGEAFDFPESIQSGSARSSSLFGSFNHSKKTVFLPSNDLRHSSSSSVSGDDSTLYTVNPDTEEWERVEMAQDVQNIHDAKMWEGKLQNAKMAPDHSDSSHSSSCNSDDEVTEYTFNQEAAVEDEGTGRISKSYSYSSSSASESEMSEHKIVRNASPKQEAQSLPPNIYPSSIIQGQITEQKMVKQEWDLESSPKDIDAQNNTWPKLCLNNITGIKRRLDIKVATETTGPAVTLKDTDQDYRYHVKPHPDVKETTDFTSSSSDSEEETRGPAVNVDDTHVKTEVENAYQPHLHLGTVSPIKDFEINAQEDRWPKLDLNNVTGIKRRLDIKVATPSPDVTSSIGERGEDDHWPKLDLNNVTGIKRRLDIKVATETTGPAVTLKDTDQDYRYHVKPHPDIKATTDFTSSSSESEEETRGPAVNVDDTHVKTEVENAYQPHLHLGTVSPIKDFEINAQEDRWPKLDLNNVTGIKRRLDIKVATPSPDVTSSIGERGEDDHWPKLDLNNVTGIKRRLDIKVATETTGPAVTLKDTDQDYRYHVKPHPDIKATTDFTSSSSESEEETRGPAVNVDDTHVKTEVENAYQPHLHLGTVSPIKDFEINAQEDRWPKLDLNNVTGIKRRLDIKVATPSPDVTSSIGERGEDDHWPKLDLNNVTGIKRRLDIKVATETTGPAVTLKDTDQDYRYHVKPHPDIKATTDFTSSSSESEEETRGPAVNVDDAHVKTEVENAYQPHLHLGTVSPIKDFEINAQEDRWPKLDLNNVTGIKRRLDIKVAMPSLDVTSSIGERGEDDHWPKLDLNNVTGIKRRLDIKVATETTGPAVTLKDTDQDYRYHVKPHPDIKATTDFTSSSSESEEETRGPAVNVDDTQVKTEVENAYKPHLHLGTVSPIKDFEINALEDRWPKLDLNITGIKRRLDIKVATPSPDVTSSIGERGEDDHWPKLDLNNVTGIKRRLDIKVATETTGPAVTLKDTDQDYRHHVKPYPDIEATTDFTSSSSESEEETRGPAVNVDDPHMKTEVENAYQPHLHLGTVSPIKDFEINAQEDRWPKLDLNNVTGIKRRLDIKVATPSPDVTSSIGERGEDDHWPKLDLNNITGIKRRLDIKVATETTGPAVTLKDTDQDYRHHVKPYPDIEATTDFTSSSSESEEETRGPAVNVDYTHMKTEVENAYQPHLHLGTVSPIKDFEINAQEDRWPKLDLNNVTGIKRRLDIKVATPSPDVTSSIGERGEDDHWPKLDLNNITGIKRRLDIKVATETTGPAVTLKDTDQDYRHHVKPYPDIEATTDFTSSSSESEEETRGPAVNVDYTHMKTEVENAYQPHLHLGTVSPIKDFEINAQEDRWPKLDLNNVTGIKRRLDIKVATETMSPAVTLKDTDQDYRYHVKTRPDIHASTNFTSSSSESEEETRGTVVNLDDAHVKTKLGNAYQPHLLDLNVTGIKRRLDIKIATPSLDITSGIGERGEDDRWPLVDLSRVTGIKRHVDIKVATKTTCPAVTLKDTDQDYRYHVKPHQDIKATDFTSSSSESEEEARGPTVNLDNVYVKTKVENAYQPHLHMGTVEPNKDFEINAQEDRGLELDLSNITGIKRCLDI</sequence>
<dbReference type="Proteomes" id="UP001174136">
    <property type="component" value="Unassembled WGS sequence"/>
</dbReference>
<feature type="transmembrane region" description="Helical" evidence="2">
    <location>
        <begin position="43"/>
        <end position="65"/>
    </location>
</feature>
<accession>A0AA47MHU9</accession>
<feature type="region of interest" description="Disordered" evidence="1">
    <location>
        <begin position="498"/>
        <end position="524"/>
    </location>
</feature>
<feature type="region of interest" description="Disordered" evidence="1">
    <location>
        <begin position="340"/>
        <end position="419"/>
    </location>
</feature>
<feature type="compositionally biased region" description="Basic and acidic residues" evidence="1">
    <location>
        <begin position="178"/>
        <end position="193"/>
    </location>
</feature>
<keyword evidence="2" id="KW-0472">Membrane</keyword>
<keyword evidence="4" id="KW-1185">Reference proteome</keyword>
<keyword evidence="2" id="KW-1133">Transmembrane helix</keyword>
<dbReference type="EMBL" id="JAOPHQ010004049">
    <property type="protein sequence ID" value="KAK0140592.1"/>
    <property type="molecule type" value="Genomic_DNA"/>
</dbReference>
<feature type="compositionally biased region" description="Polar residues" evidence="1">
    <location>
        <begin position="220"/>
        <end position="243"/>
    </location>
</feature>
<feature type="compositionally biased region" description="Low complexity" evidence="1">
    <location>
        <begin position="383"/>
        <end position="396"/>
    </location>
</feature>
<name>A0AA47MHU9_MERPO</name>
<feature type="region of interest" description="Disordered" evidence="1">
    <location>
        <begin position="943"/>
        <end position="965"/>
    </location>
</feature>
<evidence type="ECO:0000313" key="4">
    <source>
        <dbReference type="Proteomes" id="UP001174136"/>
    </source>
</evidence>
<feature type="region of interest" description="Disordered" evidence="1">
    <location>
        <begin position="650"/>
        <end position="671"/>
    </location>
</feature>
<feature type="region of interest" description="Disordered" evidence="1">
    <location>
        <begin position="80"/>
        <end position="131"/>
    </location>
</feature>
<feature type="region of interest" description="Disordered" evidence="1">
    <location>
        <begin position="143"/>
        <end position="243"/>
    </location>
</feature>
<evidence type="ECO:0000256" key="1">
    <source>
        <dbReference type="SAM" id="MobiDB-lite"/>
    </source>
</evidence>
<keyword evidence="2" id="KW-0812">Transmembrane</keyword>
<feature type="region of interest" description="Disordered" evidence="1">
    <location>
        <begin position="1238"/>
        <end position="1263"/>
    </location>
</feature>
<proteinExistence type="predicted"/>
<feature type="region of interest" description="Disordered" evidence="1">
    <location>
        <begin position="1092"/>
        <end position="1112"/>
    </location>
</feature>
<feature type="compositionally biased region" description="Polar residues" evidence="1">
    <location>
        <begin position="408"/>
        <end position="419"/>
    </location>
</feature>
<comment type="caution">
    <text evidence="3">The sequence shown here is derived from an EMBL/GenBank/DDBJ whole genome shotgun (WGS) entry which is preliminary data.</text>
</comment>
<organism evidence="3 4">
    <name type="scientific">Merluccius polli</name>
    <name type="common">Benguela hake</name>
    <name type="synonym">Merluccius cadenati</name>
    <dbReference type="NCBI Taxonomy" id="89951"/>
    <lineage>
        <taxon>Eukaryota</taxon>
        <taxon>Metazoa</taxon>
        <taxon>Chordata</taxon>
        <taxon>Craniata</taxon>
        <taxon>Vertebrata</taxon>
        <taxon>Euteleostomi</taxon>
        <taxon>Actinopterygii</taxon>
        <taxon>Neopterygii</taxon>
        <taxon>Teleostei</taxon>
        <taxon>Neoteleostei</taxon>
        <taxon>Acanthomorphata</taxon>
        <taxon>Zeiogadaria</taxon>
        <taxon>Gadariae</taxon>
        <taxon>Gadiformes</taxon>
        <taxon>Gadoidei</taxon>
        <taxon>Merlucciidae</taxon>
        <taxon>Merluccius</taxon>
    </lineage>
</organism>
<feature type="region of interest" description="Disordered" evidence="1">
    <location>
        <begin position="798"/>
        <end position="818"/>
    </location>
</feature>
<feature type="region of interest" description="Disordered" evidence="1">
    <location>
        <begin position="1"/>
        <end position="23"/>
    </location>
</feature>
<reference evidence="3" key="1">
    <citation type="journal article" date="2023" name="Front. Mar. Sci.">
        <title>A new Merluccius polli reference genome to investigate the effects of global change in West African waters.</title>
        <authorList>
            <person name="Mateo J.L."/>
            <person name="Blanco-Fernandez C."/>
            <person name="Garcia-Vazquez E."/>
            <person name="Machado-Schiaffino G."/>
        </authorList>
    </citation>
    <scope>NUCLEOTIDE SEQUENCE</scope>
    <source>
        <strain evidence="3">C29</strain>
        <tissue evidence="3">Fin</tissue>
    </source>
</reference>
<feature type="compositionally biased region" description="Basic and acidic residues" evidence="1">
    <location>
        <begin position="498"/>
        <end position="507"/>
    </location>
</feature>
<feature type="compositionally biased region" description="Basic and acidic residues" evidence="1">
    <location>
        <begin position="152"/>
        <end position="167"/>
    </location>
</feature>
<gene>
    <name evidence="3" type="primary">LRRC66_1</name>
    <name evidence="3" type="ORF">N1851_022421</name>
</gene>
<evidence type="ECO:0000313" key="3">
    <source>
        <dbReference type="EMBL" id="KAK0140592.1"/>
    </source>
</evidence>
<protein>
    <submittedName>
        <fullName evidence="3">Leucine-rich repeat-containing protein 66</fullName>
    </submittedName>
</protein>
<feature type="compositionally biased region" description="Polar residues" evidence="1">
    <location>
        <begin position="81"/>
        <end position="93"/>
    </location>
</feature>